<dbReference type="GO" id="GO:0032259">
    <property type="term" value="P:methylation"/>
    <property type="evidence" value="ECO:0007669"/>
    <property type="project" value="InterPro"/>
</dbReference>
<reference evidence="1 2" key="1">
    <citation type="submission" date="2018-06" db="EMBL/GenBank/DDBJ databases">
        <authorList>
            <consortium name="Pathogen Informatics"/>
            <person name="Doyle S."/>
        </authorList>
    </citation>
    <scope>NUCLEOTIDE SEQUENCE [LARGE SCALE GENOMIC DNA]</scope>
    <source>
        <strain evidence="1 2">NCTC12112</strain>
    </source>
</reference>
<dbReference type="InterPro" id="IPR029063">
    <property type="entry name" value="SAM-dependent_MTases_sf"/>
</dbReference>
<dbReference type="GO" id="GO:0003676">
    <property type="term" value="F:nucleic acid binding"/>
    <property type="evidence" value="ECO:0007669"/>
    <property type="project" value="InterPro"/>
</dbReference>
<dbReference type="PROSITE" id="PS00092">
    <property type="entry name" value="N6_MTASE"/>
    <property type="match status" value="1"/>
</dbReference>
<dbReference type="InterPro" id="IPR002052">
    <property type="entry name" value="DNA_methylase_N6_adenine_CS"/>
</dbReference>
<dbReference type="Gene3D" id="3.40.50.150">
    <property type="entry name" value="Vaccinia Virus protein VP39"/>
    <property type="match status" value="1"/>
</dbReference>
<dbReference type="SUPFAM" id="SSF53335">
    <property type="entry name" value="S-adenosyl-L-methionine-dependent methyltransferases"/>
    <property type="match status" value="1"/>
</dbReference>
<evidence type="ECO:0000313" key="2">
    <source>
        <dbReference type="Proteomes" id="UP000249008"/>
    </source>
</evidence>
<dbReference type="KEGG" id="ful:C4N20_07525"/>
<organism evidence="1 2">
    <name type="scientific">Fusobacterium ulcerans</name>
    <dbReference type="NCBI Taxonomy" id="861"/>
    <lineage>
        <taxon>Bacteria</taxon>
        <taxon>Fusobacteriati</taxon>
        <taxon>Fusobacteriota</taxon>
        <taxon>Fusobacteriia</taxon>
        <taxon>Fusobacteriales</taxon>
        <taxon>Fusobacteriaceae</taxon>
        <taxon>Fusobacterium</taxon>
    </lineage>
</organism>
<dbReference type="EMBL" id="LS483487">
    <property type="protein sequence ID" value="SQI99343.1"/>
    <property type="molecule type" value="Genomic_DNA"/>
</dbReference>
<dbReference type="GeneID" id="78454653"/>
<sequence length="211" mass="25060">MNEKWEYGGSYVSYPIKPAVPYTIDENIIMVHDLTEELPDFMKKADILFIDPPWNLRNLNTFYMKARLMPKVQSYEEFYEILFKRIGEIEAKLCFLEIGKEYLADFIKEMKKLYKHVTFYNSTYYNNDKNFCYIVQGSEKRLNLKLDGMDEEKIIEFICKNIQYECIGDMCMGRGLVGFNSYLNNKNFVGIELNHKRLSVLLENISKLKYS</sequence>
<accession>A0AAX1TU11</accession>
<dbReference type="RefSeq" id="WP_005978666.1">
    <property type="nucleotide sequence ID" value="NZ_BAABXY010000001.1"/>
</dbReference>
<name>A0AAX1TU11_9FUSO</name>
<evidence type="ECO:0000313" key="1">
    <source>
        <dbReference type="EMBL" id="SQI99343.1"/>
    </source>
</evidence>
<evidence type="ECO:0008006" key="3">
    <source>
        <dbReference type="Google" id="ProtNLM"/>
    </source>
</evidence>
<dbReference type="GO" id="GO:0008168">
    <property type="term" value="F:methyltransferase activity"/>
    <property type="evidence" value="ECO:0007669"/>
    <property type="project" value="InterPro"/>
</dbReference>
<gene>
    <name evidence="1" type="ORF">NCTC12112_00052</name>
</gene>
<dbReference type="AlphaFoldDB" id="A0AAX1TU11"/>
<dbReference type="Proteomes" id="UP000249008">
    <property type="component" value="Chromosome 1"/>
</dbReference>
<proteinExistence type="predicted"/>
<protein>
    <recommendedName>
        <fullName evidence="3">DNA methyltransferase</fullName>
    </recommendedName>
</protein>